<dbReference type="EMBL" id="KE546988">
    <property type="protein sequence ID" value="EPY53949.1"/>
    <property type="molecule type" value="Genomic_DNA"/>
</dbReference>
<proteinExistence type="predicted"/>
<dbReference type="GO" id="GO:0008270">
    <property type="term" value="F:zinc ion binding"/>
    <property type="evidence" value="ECO:0007669"/>
    <property type="project" value="InterPro"/>
</dbReference>
<evidence type="ECO:0000256" key="2">
    <source>
        <dbReference type="ARBA" id="ARBA00022833"/>
    </source>
</evidence>
<dbReference type="SMART" id="SM00066">
    <property type="entry name" value="GAL4"/>
    <property type="match status" value="1"/>
</dbReference>
<keyword evidence="2" id="KW-0862">Zinc</keyword>
<evidence type="ECO:0000256" key="1">
    <source>
        <dbReference type="ARBA" id="ARBA00022723"/>
    </source>
</evidence>
<keyword evidence="4" id="KW-0238">DNA-binding</keyword>
<reference evidence="9 10" key="1">
    <citation type="journal article" date="2011" name="Science">
        <title>Comparative functional genomics of the fission yeasts.</title>
        <authorList>
            <person name="Rhind N."/>
            <person name="Chen Z."/>
            <person name="Yassour M."/>
            <person name="Thompson D.A."/>
            <person name="Haas B.J."/>
            <person name="Habib N."/>
            <person name="Wapinski I."/>
            <person name="Roy S."/>
            <person name="Lin M.F."/>
            <person name="Heiman D.I."/>
            <person name="Young S.K."/>
            <person name="Furuya K."/>
            <person name="Guo Y."/>
            <person name="Pidoux A."/>
            <person name="Chen H.M."/>
            <person name="Robbertse B."/>
            <person name="Goldberg J.M."/>
            <person name="Aoki K."/>
            <person name="Bayne E.H."/>
            <person name="Berlin A.M."/>
            <person name="Desjardins C.A."/>
            <person name="Dobbs E."/>
            <person name="Dukaj L."/>
            <person name="Fan L."/>
            <person name="FitzGerald M.G."/>
            <person name="French C."/>
            <person name="Gujja S."/>
            <person name="Hansen K."/>
            <person name="Keifenheim D."/>
            <person name="Levin J.Z."/>
            <person name="Mosher R.A."/>
            <person name="Mueller C.A."/>
            <person name="Pfiffner J."/>
            <person name="Priest M."/>
            <person name="Russ C."/>
            <person name="Smialowska A."/>
            <person name="Swoboda P."/>
            <person name="Sykes S.M."/>
            <person name="Vaughn M."/>
            <person name="Vengrova S."/>
            <person name="Yoder R."/>
            <person name="Zeng Q."/>
            <person name="Allshire R."/>
            <person name="Baulcombe D."/>
            <person name="Birren B.W."/>
            <person name="Brown W."/>
            <person name="Ekwall K."/>
            <person name="Kellis M."/>
            <person name="Leatherwood J."/>
            <person name="Levin H."/>
            <person name="Margalit H."/>
            <person name="Martienssen R."/>
            <person name="Nieduszynski C.A."/>
            <person name="Spatafora J.W."/>
            <person name="Friedman N."/>
            <person name="Dalgaard J.Z."/>
            <person name="Baumann P."/>
            <person name="Niki H."/>
            <person name="Regev A."/>
            <person name="Nusbaum C."/>
        </authorList>
    </citation>
    <scope>NUCLEOTIDE SEQUENCE [LARGE SCALE GENOMIC DNA]</scope>
    <source>
        <strain evidence="10">OY26 / ATCC MYA-4695 / CBS 11777 / NBRC 106824 / NRRL Y48691</strain>
    </source>
</reference>
<dbReference type="PANTHER" id="PTHR36206:SF17">
    <property type="entry name" value="TRANSCRIPTION FACTOR"/>
    <property type="match status" value="1"/>
</dbReference>
<evidence type="ECO:0000256" key="4">
    <source>
        <dbReference type="ARBA" id="ARBA00023125"/>
    </source>
</evidence>
<dbReference type="SUPFAM" id="SSF57701">
    <property type="entry name" value="Zn2/Cys6 DNA-binding domain"/>
    <property type="match status" value="1"/>
</dbReference>
<dbReference type="GO" id="GO:0000785">
    <property type="term" value="C:chromatin"/>
    <property type="evidence" value="ECO:0007669"/>
    <property type="project" value="EnsemblFungi"/>
</dbReference>
<dbReference type="GO" id="GO:0060257">
    <property type="term" value="P:negative regulation of flocculation"/>
    <property type="evidence" value="ECO:0007669"/>
    <property type="project" value="EnsemblFungi"/>
</dbReference>
<dbReference type="InterPro" id="IPR001138">
    <property type="entry name" value="Zn2Cys6_DnaBD"/>
</dbReference>
<evidence type="ECO:0000256" key="7">
    <source>
        <dbReference type="SAM" id="MobiDB-lite"/>
    </source>
</evidence>
<feature type="domain" description="Zn(2)-C6 fungal-type" evidence="8">
    <location>
        <begin position="196"/>
        <end position="231"/>
    </location>
</feature>
<dbReference type="GO" id="GO:0005634">
    <property type="term" value="C:nucleus"/>
    <property type="evidence" value="ECO:0007669"/>
    <property type="project" value="EnsemblFungi"/>
</dbReference>
<dbReference type="GO" id="GO:0003677">
    <property type="term" value="F:DNA binding"/>
    <property type="evidence" value="ECO:0007669"/>
    <property type="project" value="UniProtKB-KW"/>
</dbReference>
<feature type="region of interest" description="Disordered" evidence="7">
    <location>
        <begin position="89"/>
        <end position="198"/>
    </location>
</feature>
<dbReference type="Proteomes" id="UP000015464">
    <property type="component" value="Unassembled WGS sequence"/>
</dbReference>
<feature type="compositionally biased region" description="Low complexity" evidence="7">
    <location>
        <begin position="160"/>
        <end position="174"/>
    </location>
</feature>
<keyword evidence="1" id="KW-0479">Metal-binding</keyword>
<dbReference type="RefSeq" id="XP_013020944.1">
    <property type="nucleotide sequence ID" value="XM_013165490.1"/>
</dbReference>
<evidence type="ECO:0000256" key="6">
    <source>
        <dbReference type="ARBA" id="ARBA00023242"/>
    </source>
</evidence>
<dbReference type="PANTHER" id="PTHR36206">
    <property type="entry name" value="ASPERCRYPTIN BIOSYNTHESIS CLUSTER-SPECIFIC TRANSCRIPTION REGULATOR ATNN-RELATED"/>
    <property type="match status" value="1"/>
</dbReference>
<dbReference type="OrthoDB" id="3598904at2759"/>
<dbReference type="STRING" id="653667.S9W5W3"/>
<dbReference type="AlphaFoldDB" id="S9W5W3"/>
<feature type="region of interest" description="Disordered" evidence="7">
    <location>
        <begin position="1"/>
        <end position="32"/>
    </location>
</feature>
<dbReference type="Pfam" id="PF00172">
    <property type="entry name" value="Zn_clus"/>
    <property type="match status" value="1"/>
</dbReference>
<keyword evidence="5" id="KW-0804">Transcription</keyword>
<dbReference type="HOGENOM" id="CLU_020035_0_0_1"/>
<keyword evidence="10" id="KW-1185">Reference proteome</keyword>
<name>S9W5W3_SCHCR</name>
<evidence type="ECO:0000256" key="5">
    <source>
        <dbReference type="ARBA" id="ARBA00023163"/>
    </source>
</evidence>
<gene>
    <name evidence="9" type="ORF">SPOG_02829</name>
</gene>
<sequence>MNRSSNSPHQLPFAEHMQSASSQHPAAAYAYPTYQQGAPPMFHAPQHPSVLTQLPPLSATVLAPSLASLPPISSAPTYQHVASHASSPYLQHPMHSSSNAAAYSNNPFPAPNNAPPSAHDPSGYAVPSPIPPSNPVSLASPSPNDTLPASPSLSRNPTVNGSIPNPSNPSNGNGKANTSSPTGVSNASLVKRQARKRTKTGCLTCRKRRIKCDERKPRQCEGYTHFPRPTGTLTAARRIPVSSLLSEPAPHGMAGQPTHPTFLYYIQSVAPSLCLWDSCYFPPLSPYSSFSSIYWSSTIPELALRNPNISVALYAFASAKRHLTDDAIAFARQARVTLTNITTTESLLILVLLAVTQLYIPKCDIQLFNFAVDQVVKFDASLMTSPSDEIITYLLRRMFIRQVVLAGIVKPLHPEMNCLTLLKAELPLATTPTAVLDESLFNLGLRSLCHEPGLDSEFANWYNNFPVDKNDLPRLALLMIHAVFVSPASLAQWVELILLHPDPTPAIHIARACLLAVRTVINLSELQVKVDKCVKSCEEKQLQASISNFSQDVIQSNSSTLTIGV</sequence>
<feature type="compositionally biased region" description="Low complexity" evidence="7">
    <location>
        <begin position="23"/>
        <end position="32"/>
    </location>
</feature>
<evidence type="ECO:0000259" key="8">
    <source>
        <dbReference type="SMART" id="SM00066"/>
    </source>
</evidence>
<dbReference type="GO" id="GO:0000981">
    <property type="term" value="F:DNA-binding transcription factor activity, RNA polymerase II-specific"/>
    <property type="evidence" value="ECO:0007669"/>
    <property type="project" value="InterPro"/>
</dbReference>
<dbReference type="eggNOG" id="ENOG502S9F6">
    <property type="taxonomic scope" value="Eukaryota"/>
</dbReference>
<dbReference type="InterPro" id="IPR052360">
    <property type="entry name" value="Transcr_Regulatory_Proteins"/>
</dbReference>
<feature type="compositionally biased region" description="Polar residues" evidence="7">
    <location>
        <begin position="175"/>
        <end position="188"/>
    </location>
</feature>
<accession>S9W5W3</accession>
<feature type="compositionally biased region" description="Low complexity" evidence="7">
    <location>
        <begin position="96"/>
        <end position="107"/>
    </location>
</feature>
<dbReference type="Gene3D" id="4.10.240.10">
    <property type="entry name" value="Zn(2)-C6 fungal-type DNA-binding domain"/>
    <property type="match status" value="1"/>
</dbReference>
<evidence type="ECO:0000313" key="9">
    <source>
        <dbReference type="EMBL" id="EPY53949.1"/>
    </source>
</evidence>
<organism evidence="9 10">
    <name type="scientific">Schizosaccharomyces cryophilus (strain OY26 / ATCC MYA-4695 / CBS 11777 / NBRC 106824 / NRRL Y48691)</name>
    <name type="common">Fission yeast</name>
    <dbReference type="NCBI Taxonomy" id="653667"/>
    <lineage>
        <taxon>Eukaryota</taxon>
        <taxon>Fungi</taxon>
        <taxon>Dikarya</taxon>
        <taxon>Ascomycota</taxon>
        <taxon>Taphrinomycotina</taxon>
        <taxon>Schizosaccharomycetes</taxon>
        <taxon>Schizosaccharomycetales</taxon>
        <taxon>Schizosaccharomycetaceae</taxon>
        <taxon>Schizosaccharomyces</taxon>
    </lineage>
</organism>
<dbReference type="GeneID" id="25037150"/>
<keyword evidence="6" id="KW-0539">Nucleus</keyword>
<evidence type="ECO:0000313" key="10">
    <source>
        <dbReference type="Proteomes" id="UP000015464"/>
    </source>
</evidence>
<protein>
    <submittedName>
        <fullName evidence="9">Transcription factor</fullName>
    </submittedName>
</protein>
<dbReference type="GO" id="GO:0036349">
    <property type="term" value="P:galactose-specific flocculation"/>
    <property type="evidence" value="ECO:0007669"/>
    <property type="project" value="EnsemblFungi"/>
</dbReference>
<dbReference type="InterPro" id="IPR036864">
    <property type="entry name" value="Zn2-C6_fun-type_DNA-bd_sf"/>
</dbReference>
<evidence type="ECO:0000256" key="3">
    <source>
        <dbReference type="ARBA" id="ARBA00023015"/>
    </source>
</evidence>
<keyword evidence="3" id="KW-0805">Transcription regulation</keyword>
<feature type="compositionally biased region" description="Polar residues" evidence="7">
    <location>
        <begin position="139"/>
        <end position="159"/>
    </location>
</feature>
<dbReference type="OMA" id="YTHFPRP"/>
<dbReference type="CDD" id="cd00067">
    <property type="entry name" value="GAL4"/>
    <property type="match status" value="1"/>
</dbReference>
<dbReference type="GO" id="GO:0000122">
    <property type="term" value="P:negative regulation of transcription by RNA polymerase II"/>
    <property type="evidence" value="ECO:0007669"/>
    <property type="project" value="EnsemblFungi"/>
</dbReference>